<dbReference type="InterPro" id="IPR003313">
    <property type="entry name" value="AraC-bd"/>
</dbReference>
<name>A0A3S0CC45_9BACL</name>
<organism evidence="8 9">
    <name type="scientific">Paenibacillus whitsoniae</name>
    <dbReference type="NCBI Taxonomy" id="2496558"/>
    <lineage>
        <taxon>Bacteria</taxon>
        <taxon>Bacillati</taxon>
        <taxon>Bacillota</taxon>
        <taxon>Bacilli</taxon>
        <taxon>Bacillales</taxon>
        <taxon>Paenibacillaceae</taxon>
        <taxon>Paenibacillus</taxon>
    </lineage>
</organism>
<accession>A0A3S0CC45</accession>
<dbReference type="InterPro" id="IPR037923">
    <property type="entry name" value="HTH-like"/>
</dbReference>
<dbReference type="InterPro" id="IPR050204">
    <property type="entry name" value="AraC_XylS_family_regulators"/>
</dbReference>
<dbReference type="InterPro" id="IPR018060">
    <property type="entry name" value="HTH_AraC"/>
</dbReference>
<dbReference type="PROSITE" id="PS00041">
    <property type="entry name" value="HTH_ARAC_FAMILY_1"/>
    <property type="match status" value="1"/>
</dbReference>
<dbReference type="GO" id="GO:0003700">
    <property type="term" value="F:DNA-binding transcription factor activity"/>
    <property type="evidence" value="ECO:0007669"/>
    <property type="project" value="InterPro"/>
</dbReference>
<dbReference type="RefSeq" id="WP_126141367.1">
    <property type="nucleotide sequence ID" value="NZ_RXHU01000030.1"/>
</dbReference>
<evidence type="ECO:0000256" key="6">
    <source>
        <dbReference type="SAM" id="MobiDB-lite"/>
    </source>
</evidence>
<dbReference type="Gene3D" id="2.60.120.10">
    <property type="entry name" value="Jelly Rolls"/>
    <property type="match status" value="1"/>
</dbReference>
<feature type="region of interest" description="Disordered" evidence="6">
    <location>
        <begin position="297"/>
        <end position="320"/>
    </location>
</feature>
<keyword evidence="9" id="KW-1185">Reference proteome</keyword>
<dbReference type="SUPFAM" id="SSF46689">
    <property type="entry name" value="Homeodomain-like"/>
    <property type="match status" value="2"/>
</dbReference>
<evidence type="ECO:0000256" key="5">
    <source>
        <dbReference type="ARBA" id="ARBA00023163"/>
    </source>
</evidence>
<dbReference type="PANTHER" id="PTHR46796">
    <property type="entry name" value="HTH-TYPE TRANSCRIPTIONAL ACTIVATOR RHAS-RELATED"/>
    <property type="match status" value="1"/>
</dbReference>
<dbReference type="InterPro" id="IPR018062">
    <property type="entry name" value="HTH_AraC-typ_CS"/>
</dbReference>
<dbReference type="SMART" id="SM00342">
    <property type="entry name" value="HTH_ARAC"/>
    <property type="match status" value="1"/>
</dbReference>
<comment type="caution">
    <text evidence="8">The sequence shown here is derived from an EMBL/GenBank/DDBJ whole genome shotgun (WGS) entry which is preliminary data.</text>
</comment>
<dbReference type="SUPFAM" id="SSF51215">
    <property type="entry name" value="Regulatory protein AraC"/>
    <property type="match status" value="1"/>
</dbReference>
<keyword evidence="5" id="KW-0804">Transcription</keyword>
<dbReference type="EMBL" id="RXHU01000030">
    <property type="protein sequence ID" value="RTE09569.1"/>
    <property type="molecule type" value="Genomic_DNA"/>
</dbReference>
<dbReference type="InterPro" id="IPR020449">
    <property type="entry name" value="Tscrpt_reg_AraC-type_HTH"/>
</dbReference>
<reference evidence="8 9" key="1">
    <citation type="submission" date="2018-12" db="EMBL/GenBank/DDBJ databases">
        <title>Bacillus ochoae sp. nov., Paenibacillus whitsoniae sp. nov., Paenibacillus spiritus sp. nov. Isolated from the Mars Exploration Rover during spacecraft assembly.</title>
        <authorList>
            <person name="Seuylemezian A."/>
            <person name="Vaishampayan P."/>
        </authorList>
    </citation>
    <scope>NUCLEOTIDE SEQUENCE [LARGE SCALE GENOMIC DNA]</scope>
    <source>
        <strain evidence="8 9">MER 54</strain>
    </source>
</reference>
<dbReference type="OrthoDB" id="2569619at2"/>
<protein>
    <submittedName>
        <fullName evidence="8">AraC family transcriptional regulator</fullName>
    </submittedName>
</protein>
<dbReference type="Proteomes" id="UP000276128">
    <property type="component" value="Unassembled WGS sequence"/>
</dbReference>
<dbReference type="PANTHER" id="PTHR46796:SF13">
    <property type="entry name" value="HTH-TYPE TRANSCRIPTIONAL ACTIVATOR RHAS"/>
    <property type="match status" value="1"/>
</dbReference>
<proteinExistence type="predicted"/>
<sequence length="320" mass="35884">MTLYEKKEPNTVAAYAIDNYTNEFLTAYPVHCEYRIQPLLQPTLHAHNGYEIYLVLEGTGSYVVGDRLLPLHAGSLTVIHPNVLHRPYHGNSPEFHRYVLALDESYLERLESLCPASGLSISSLLAAAHPDVSHYFLTPQQLLAIQGILAELAQHLAIRDPLYELAVLKNISALLLELLRLQTEAASHDVQRHAPQLIGDVLAYLIGHYQENIQTRELVQRFPVSRSQLFALFKETTGMTIGQFLTEYRLSQAKRLLIASELTVTEVAAATGFGDISHFFHVFKKENGLTPKQYRDAAHRRAGLRQEASAGEGEGHRQLT</sequence>
<gene>
    <name evidence="8" type="ORF">EJQ19_11490</name>
</gene>
<evidence type="ECO:0000313" key="9">
    <source>
        <dbReference type="Proteomes" id="UP000276128"/>
    </source>
</evidence>
<keyword evidence="2" id="KW-0805">Transcription regulation</keyword>
<feature type="domain" description="HTH araC/xylS-type" evidence="7">
    <location>
        <begin position="199"/>
        <end position="297"/>
    </location>
</feature>
<dbReference type="Pfam" id="PF02311">
    <property type="entry name" value="AraC_binding"/>
    <property type="match status" value="1"/>
</dbReference>
<evidence type="ECO:0000313" key="8">
    <source>
        <dbReference type="EMBL" id="RTE09569.1"/>
    </source>
</evidence>
<evidence type="ECO:0000259" key="7">
    <source>
        <dbReference type="PROSITE" id="PS01124"/>
    </source>
</evidence>
<evidence type="ECO:0000256" key="4">
    <source>
        <dbReference type="ARBA" id="ARBA00023159"/>
    </source>
</evidence>
<evidence type="ECO:0000256" key="3">
    <source>
        <dbReference type="ARBA" id="ARBA00023125"/>
    </source>
</evidence>
<dbReference type="AlphaFoldDB" id="A0A3S0CC45"/>
<dbReference type="InterPro" id="IPR009057">
    <property type="entry name" value="Homeodomain-like_sf"/>
</dbReference>
<evidence type="ECO:0000256" key="1">
    <source>
        <dbReference type="ARBA" id="ARBA00022490"/>
    </source>
</evidence>
<dbReference type="GO" id="GO:0043565">
    <property type="term" value="F:sequence-specific DNA binding"/>
    <property type="evidence" value="ECO:0007669"/>
    <property type="project" value="InterPro"/>
</dbReference>
<keyword evidence="1" id="KW-0963">Cytoplasm</keyword>
<evidence type="ECO:0000256" key="2">
    <source>
        <dbReference type="ARBA" id="ARBA00023015"/>
    </source>
</evidence>
<dbReference type="Pfam" id="PF12833">
    <property type="entry name" value="HTH_18"/>
    <property type="match status" value="1"/>
</dbReference>
<dbReference type="InterPro" id="IPR014710">
    <property type="entry name" value="RmlC-like_jellyroll"/>
</dbReference>
<keyword evidence="3" id="KW-0238">DNA-binding</keyword>
<keyword evidence="4" id="KW-0010">Activator</keyword>
<dbReference type="PRINTS" id="PR00032">
    <property type="entry name" value="HTHARAC"/>
</dbReference>
<dbReference type="PROSITE" id="PS01124">
    <property type="entry name" value="HTH_ARAC_FAMILY_2"/>
    <property type="match status" value="1"/>
</dbReference>
<dbReference type="Gene3D" id="1.10.10.60">
    <property type="entry name" value="Homeodomain-like"/>
    <property type="match status" value="2"/>
</dbReference>